<dbReference type="EMBL" id="NGJU01000028">
    <property type="protein sequence ID" value="RST91573.1"/>
    <property type="molecule type" value="Genomic_DNA"/>
</dbReference>
<keyword evidence="4" id="KW-0456">Lyase</keyword>
<evidence type="ECO:0000256" key="4">
    <source>
        <dbReference type="ARBA" id="ARBA00023239"/>
    </source>
</evidence>
<evidence type="ECO:0000256" key="3">
    <source>
        <dbReference type="ARBA" id="ARBA00011233"/>
    </source>
</evidence>
<comment type="similarity">
    <text evidence="2">Belongs to the KHG/KDPG aldolase family.</text>
</comment>
<dbReference type="CDD" id="cd00452">
    <property type="entry name" value="KDPG_aldolase"/>
    <property type="match status" value="1"/>
</dbReference>
<dbReference type="OrthoDB" id="9802667at2"/>
<comment type="subunit">
    <text evidence="3">Homotrimer.</text>
</comment>
<gene>
    <name evidence="6" type="ORF">CBF35_13995</name>
</gene>
<accession>A0A429ZD21</accession>
<dbReference type="Proteomes" id="UP000287239">
    <property type="component" value="Unassembled WGS sequence"/>
</dbReference>
<dbReference type="NCBIfam" id="TIGR01182">
    <property type="entry name" value="eda"/>
    <property type="match status" value="1"/>
</dbReference>
<evidence type="ECO:0000313" key="7">
    <source>
        <dbReference type="Proteomes" id="UP000287239"/>
    </source>
</evidence>
<keyword evidence="7" id="KW-1185">Reference proteome</keyword>
<dbReference type="InterPro" id="IPR013785">
    <property type="entry name" value="Aldolase_TIM"/>
</dbReference>
<reference evidence="6 7" key="1">
    <citation type="submission" date="2017-05" db="EMBL/GenBank/DDBJ databases">
        <title>Vagococcus spp. assemblies.</title>
        <authorList>
            <person name="Gulvik C.A."/>
        </authorList>
    </citation>
    <scope>NUCLEOTIDE SEQUENCE [LARGE SCALE GENOMIC DNA]</scope>
    <source>
        <strain evidence="6 7">NCFB 2777</strain>
    </source>
</reference>
<comment type="caution">
    <text evidence="6">The sequence shown here is derived from an EMBL/GenBank/DDBJ whole genome shotgun (WGS) entry which is preliminary data.</text>
</comment>
<dbReference type="InterPro" id="IPR000887">
    <property type="entry name" value="Aldlse_KDPG_KHG"/>
</dbReference>
<dbReference type="RefSeq" id="WP_126782225.1">
    <property type="nucleotide sequence ID" value="NZ_NGJU01000028.1"/>
</dbReference>
<proteinExistence type="inferred from homology"/>
<name>A0A429ZD21_9ENTE</name>
<dbReference type="Gene3D" id="3.20.20.70">
    <property type="entry name" value="Aldolase class I"/>
    <property type="match status" value="1"/>
</dbReference>
<dbReference type="GO" id="GO:0016829">
    <property type="term" value="F:lyase activity"/>
    <property type="evidence" value="ECO:0007669"/>
    <property type="project" value="UniProtKB-KW"/>
</dbReference>
<evidence type="ECO:0000256" key="5">
    <source>
        <dbReference type="ARBA" id="ARBA00023277"/>
    </source>
</evidence>
<dbReference type="NCBIfam" id="NF005119">
    <property type="entry name" value="PRK06552.1"/>
    <property type="match status" value="1"/>
</dbReference>
<dbReference type="GeneID" id="98569457"/>
<sequence length="215" mass="22911">MTQKSEILNQLASNYLFAVVRGKDKTDGIKISEGCCQGGLKNIEVTYTTPEAGEVIRELIAKATDPEVVIGAGTVLDDLTARQAILAGARFIVSPHFDQKIAKVCNRYAIPYLPGCGSVTEIIQALESGVDVVKLFPGGLLGASFIKDVHGPIKHVEMMPSGGVSLENLNQWVANGAWGVGIGSALTKAVSDSGYESVTAEAQKFVNRLHEIRNK</sequence>
<keyword evidence="5" id="KW-0119">Carbohydrate metabolism</keyword>
<dbReference type="SUPFAM" id="SSF51569">
    <property type="entry name" value="Aldolase"/>
    <property type="match status" value="1"/>
</dbReference>
<dbReference type="AlphaFoldDB" id="A0A429ZD21"/>
<comment type="pathway">
    <text evidence="1">Carbohydrate acid metabolism.</text>
</comment>
<dbReference type="PANTHER" id="PTHR30246">
    <property type="entry name" value="2-KETO-3-DEOXY-6-PHOSPHOGLUCONATE ALDOLASE"/>
    <property type="match status" value="1"/>
</dbReference>
<evidence type="ECO:0000256" key="1">
    <source>
        <dbReference type="ARBA" id="ARBA00004761"/>
    </source>
</evidence>
<dbReference type="Pfam" id="PF01081">
    <property type="entry name" value="Aldolase"/>
    <property type="match status" value="1"/>
</dbReference>
<organism evidence="6 7">
    <name type="scientific">Vagococcus salmoninarum</name>
    <dbReference type="NCBI Taxonomy" id="2739"/>
    <lineage>
        <taxon>Bacteria</taxon>
        <taxon>Bacillati</taxon>
        <taxon>Bacillota</taxon>
        <taxon>Bacilli</taxon>
        <taxon>Lactobacillales</taxon>
        <taxon>Enterococcaceae</taxon>
        <taxon>Vagococcus</taxon>
    </lineage>
</organism>
<evidence type="ECO:0000313" key="6">
    <source>
        <dbReference type="EMBL" id="RST91573.1"/>
    </source>
</evidence>
<evidence type="ECO:0000256" key="2">
    <source>
        <dbReference type="ARBA" id="ARBA00006906"/>
    </source>
</evidence>
<protein>
    <submittedName>
        <fullName evidence="6">2-dehydro-3-deoxyphosphogluconate aldolase</fullName>
    </submittedName>
</protein>
<dbReference type="PANTHER" id="PTHR30246:SF1">
    <property type="entry name" value="2-DEHYDRO-3-DEOXY-6-PHOSPHOGALACTONATE ALDOLASE-RELATED"/>
    <property type="match status" value="1"/>
</dbReference>